<evidence type="ECO:0000313" key="1">
    <source>
        <dbReference type="EMBL" id="CDQ39838.1"/>
    </source>
</evidence>
<sequence length="318" mass="38336">MYDDQVLQHYIHYITNLTKTHNVDNITRTDAYFTFYLQFPEIKWSFLASLVSRNAGYNMTDLYLPPFQLMLGEQERERLFMTYERANWLIFSDAYPQLLVYRLSLQLNQPLFHLLPYFHVSSFMVKEWNYFWKTADTNRIMIALIINEQNVIEQPVIRQSFFKKRVFHQAPYFLQNLLTMNAVLLPTKSAQLYGAFVHQFTSLTKRIELGKQLASILYSPSTFKQIFAFARQCEHTGSRYDYERFLNLPFPASPFLRMVYPVISHQDKIRKDWYKWGGIKKKWWNSEERNGCNWIGKEFYKKRSLIFAYYYVKRVFKG</sequence>
<reference evidence="1 2" key="1">
    <citation type="submission" date="2014-03" db="EMBL/GenBank/DDBJ databases">
        <authorList>
            <person name="Urmite Genomes U."/>
        </authorList>
    </citation>
    <scope>NUCLEOTIDE SEQUENCE [LARGE SCALE GENOMIC DNA]</scope>
    <source>
        <strain evidence="1 2">Vm-5</strain>
    </source>
</reference>
<dbReference type="InterPro" id="IPR019658">
    <property type="entry name" value="DUF2515"/>
</dbReference>
<gene>
    <name evidence="1" type="ORF">BN990_02152</name>
</gene>
<dbReference type="eggNOG" id="ENOG502ZB0U">
    <property type="taxonomic scope" value="Bacteria"/>
</dbReference>
<keyword evidence="2" id="KW-1185">Reference proteome</keyword>
<protein>
    <recommendedName>
        <fullName evidence="3">DUF2515 domain-containing protein</fullName>
    </recommendedName>
</protein>
<dbReference type="Proteomes" id="UP000028875">
    <property type="component" value="Unassembled WGS sequence"/>
</dbReference>
<organism evidence="1 2">
    <name type="scientific">Virgibacillus massiliensis</name>
    <dbReference type="NCBI Taxonomy" id="1462526"/>
    <lineage>
        <taxon>Bacteria</taxon>
        <taxon>Bacillati</taxon>
        <taxon>Bacillota</taxon>
        <taxon>Bacilli</taxon>
        <taxon>Bacillales</taxon>
        <taxon>Bacillaceae</taxon>
        <taxon>Virgibacillus</taxon>
    </lineage>
</organism>
<dbReference type="STRING" id="1462526.BN990_02152"/>
<reference evidence="2" key="2">
    <citation type="submission" date="2014-05" db="EMBL/GenBank/DDBJ databases">
        <title>Draft genome sequence of Virgibacillus massiliensis Vm-5.</title>
        <authorList>
            <person name="Khelaifia S."/>
            <person name="Croce O."/>
            <person name="Lagier J.C."/>
            <person name="Raoult D."/>
        </authorList>
    </citation>
    <scope>NUCLEOTIDE SEQUENCE [LARGE SCALE GENOMIC DNA]</scope>
    <source>
        <strain evidence="2">Vm-5</strain>
    </source>
</reference>
<dbReference type="OrthoDB" id="2690514at2"/>
<dbReference type="RefSeq" id="WP_038243963.1">
    <property type="nucleotide sequence ID" value="NZ_BNER01000002.1"/>
</dbReference>
<evidence type="ECO:0008006" key="3">
    <source>
        <dbReference type="Google" id="ProtNLM"/>
    </source>
</evidence>
<dbReference type="AlphaFoldDB" id="A0A024QBB3"/>
<name>A0A024QBB3_9BACI</name>
<dbReference type="Pfam" id="PF10720">
    <property type="entry name" value="DUF2515"/>
    <property type="match status" value="1"/>
</dbReference>
<evidence type="ECO:0000313" key="2">
    <source>
        <dbReference type="Proteomes" id="UP000028875"/>
    </source>
</evidence>
<dbReference type="EMBL" id="CCDP010000001">
    <property type="protein sequence ID" value="CDQ39838.1"/>
    <property type="molecule type" value="Genomic_DNA"/>
</dbReference>
<proteinExistence type="predicted"/>
<accession>A0A024QBB3</accession>
<comment type="caution">
    <text evidence="1">The sequence shown here is derived from an EMBL/GenBank/DDBJ whole genome shotgun (WGS) entry which is preliminary data.</text>
</comment>